<evidence type="ECO:0000313" key="1">
    <source>
        <dbReference type="EMBL" id="KAK7410349.1"/>
    </source>
</evidence>
<reference evidence="1 2" key="1">
    <citation type="submission" date="2024-01" db="EMBL/GenBank/DDBJ databases">
        <title>The genomes of 5 underutilized Papilionoideae crops provide insights into root nodulation and disease resistanc.</title>
        <authorList>
            <person name="Jiang F."/>
        </authorList>
    </citation>
    <scope>NUCLEOTIDE SEQUENCE [LARGE SCALE GENOMIC DNA]</scope>
    <source>
        <strain evidence="1">DUOXIRENSHENG_FW03</strain>
        <tissue evidence="1">Leaves</tissue>
    </source>
</reference>
<name>A0AAN9T022_PSOTE</name>
<gene>
    <name evidence="1" type="ORF">VNO78_01064</name>
</gene>
<dbReference type="Proteomes" id="UP001386955">
    <property type="component" value="Unassembled WGS sequence"/>
</dbReference>
<comment type="caution">
    <text evidence="1">The sequence shown here is derived from an EMBL/GenBank/DDBJ whole genome shotgun (WGS) entry which is preliminary data.</text>
</comment>
<proteinExistence type="predicted"/>
<dbReference type="AlphaFoldDB" id="A0AAN9T022"/>
<sequence length="89" mass="10439">MNNRVRFRLLRDVYMRSNGKVGDEGDMERWMSARDCGRLVRMSARKCGRVLLGVDGALDYGRWVHDCERWAYDEGDYEGYGRLGYDYGD</sequence>
<organism evidence="1 2">
    <name type="scientific">Psophocarpus tetragonolobus</name>
    <name type="common">Winged bean</name>
    <name type="synonym">Dolichos tetragonolobus</name>
    <dbReference type="NCBI Taxonomy" id="3891"/>
    <lineage>
        <taxon>Eukaryota</taxon>
        <taxon>Viridiplantae</taxon>
        <taxon>Streptophyta</taxon>
        <taxon>Embryophyta</taxon>
        <taxon>Tracheophyta</taxon>
        <taxon>Spermatophyta</taxon>
        <taxon>Magnoliopsida</taxon>
        <taxon>eudicotyledons</taxon>
        <taxon>Gunneridae</taxon>
        <taxon>Pentapetalae</taxon>
        <taxon>rosids</taxon>
        <taxon>fabids</taxon>
        <taxon>Fabales</taxon>
        <taxon>Fabaceae</taxon>
        <taxon>Papilionoideae</taxon>
        <taxon>50 kb inversion clade</taxon>
        <taxon>NPAAA clade</taxon>
        <taxon>indigoferoid/millettioid clade</taxon>
        <taxon>Phaseoleae</taxon>
        <taxon>Psophocarpus</taxon>
    </lineage>
</organism>
<protein>
    <submittedName>
        <fullName evidence="1">Uncharacterized protein</fullName>
    </submittedName>
</protein>
<dbReference type="EMBL" id="JAYMYS010000001">
    <property type="protein sequence ID" value="KAK7410349.1"/>
    <property type="molecule type" value="Genomic_DNA"/>
</dbReference>
<evidence type="ECO:0000313" key="2">
    <source>
        <dbReference type="Proteomes" id="UP001386955"/>
    </source>
</evidence>
<keyword evidence="2" id="KW-1185">Reference proteome</keyword>
<accession>A0AAN9T022</accession>